<evidence type="ECO:0000259" key="1">
    <source>
        <dbReference type="Pfam" id="PF00149"/>
    </source>
</evidence>
<dbReference type="GO" id="GO:0016791">
    <property type="term" value="F:phosphatase activity"/>
    <property type="evidence" value="ECO:0007669"/>
    <property type="project" value="TreeGrafter"/>
</dbReference>
<dbReference type="Proteomes" id="UP000242432">
    <property type="component" value="Unassembled WGS sequence"/>
</dbReference>
<reference evidence="3" key="1">
    <citation type="submission" date="2017-02" db="EMBL/GenBank/DDBJ databases">
        <authorList>
            <person name="Varghese N."/>
            <person name="Submissions S."/>
        </authorList>
    </citation>
    <scope>NUCLEOTIDE SEQUENCE [LARGE SCALE GENOMIC DNA]</scope>
    <source>
        <strain evidence="3">DSM 3072</strain>
    </source>
</reference>
<evidence type="ECO:0000313" key="3">
    <source>
        <dbReference type="Proteomes" id="UP000242432"/>
    </source>
</evidence>
<dbReference type="InterPro" id="IPR050126">
    <property type="entry name" value="Ap4A_hydrolase"/>
</dbReference>
<dbReference type="InterPro" id="IPR004843">
    <property type="entry name" value="Calcineurin-like_PHP"/>
</dbReference>
<evidence type="ECO:0000313" key="2">
    <source>
        <dbReference type="EMBL" id="SKA68250.1"/>
    </source>
</evidence>
<protein>
    <submittedName>
        <fullName evidence="2">Calcineurin-like phosphoesterase</fullName>
    </submittedName>
</protein>
<dbReference type="AlphaFoldDB" id="A0A1T4VTC7"/>
<dbReference type="RefSeq" id="WP_078929363.1">
    <property type="nucleotide sequence ID" value="NZ_FUXX01000046.1"/>
</dbReference>
<dbReference type="SUPFAM" id="SSF56300">
    <property type="entry name" value="Metallo-dependent phosphatases"/>
    <property type="match status" value="1"/>
</dbReference>
<dbReference type="PANTHER" id="PTHR42850:SF4">
    <property type="entry name" value="ZINC-DEPENDENT ENDOPOLYPHOSPHATASE"/>
    <property type="match status" value="1"/>
</dbReference>
<organism evidence="2 3">
    <name type="scientific">Succinivibrio dextrinosolvens DSM 3072</name>
    <dbReference type="NCBI Taxonomy" id="1123324"/>
    <lineage>
        <taxon>Bacteria</taxon>
        <taxon>Pseudomonadati</taxon>
        <taxon>Pseudomonadota</taxon>
        <taxon>Gammaproteobacteria</taxon>
        <taxon>Aeromonadales</taxon>
        <taxon>Succinivibrionaceae</taxon>
        <taxon>Succinivibrio</taxon>
    </lineage>
</organism>
<sequence>MNNTLSTPFFRLDGFAPLEKLFVMTDIHGCYEAMERLLSFYDGKSKVVFMGDAIDRGEKSFEVVKRLLELNAVTLFGNHEIMSLDYYYYNDFNDEGMTPSKLWVFFNGGETTLESFEKAVLDGEENLEKKNPDKYFPAPYEIYVKNCVSHYLSGNILFCHAGLPTDRSFDFSCNPFDRDNFDKEYAWWRGETEQESGYTSQRIFEGQKVFTVSGHTTCECSKMRQPFGIRLDTGHSLKAALEIEPLSDTSSQYRIILTSCDEVEDAGDIQKAFKEILTGSI</sequence>
<dbReference type="Pfam" id="PF00149">
    <property type="entry name" value="Metallophos"/>
    <property type="match status" value="1"/>
</dbReference>
<dbReference type="InterPro" id="IPR029052">
    <property type="entry name" value="Metallo-depent_PP-like"/>
</dbReference>
<dbReference type="PANTHER" id="PTHR42850">
    <property type="entry name" value="METALLOPHOSPHOESTERASE"/>
    <property type="match status" value="1"/>
</dbReference>
<name>A0A1T4VTC7_9GAMM</name>
<dbReference type="EMBL" id="FUXX01000046">
    <property type="protein sequence ID" value="SKA68250.1"/>
    <property type="molecule type" value="Genomic_DNA"/>
</dbReference>
<keyword evidence="3" id="KW-1185">Reference proteome</keyword>
<dbReference type="GO" id="GO:0110154">
    <property type="term" value="P:RNA decapping"/>
    <property type="evidence" value="ECO:0007669"/>
    <property type="project" value="TreeGrafter"/>
</dbReference>
<accession>A0A1T4VTC7</accession>
<dbReference type="GO" id="GO:0005737">
    <property type="term" value="C:cytoplasm"/>
    <property type="evidence" value="ECO:0007669"/>
    <property type="project" value="TreeGrafter"/>
</dbReference>
<gene>
    <name evidence="2" type="ORF">SAMN02745213_02021</name>
</gene>
<feature type="domain" description="Calcineurin-like phosphoesterase" evidence="1">
    <location>
        <begin position="21"/>
        <end position="193"/>
    </location>
</feature>
<dbReference type="GO" id="GO:0008803">
    <property type="term" value="F:bis(5'-nucleosyl)-tetraphosphatase (symmetrical) activity"/>
    <property type="evidence" value="ECO:0007669"/>
    <property type="project" value="TreeGrafter"/>
</dbReference>
<proteinExistence type="predicted"/>
<dbReference type="Gene3D" id="3.60.21.10">
    <property type="match status" value="1"/>
</dbReference>